<evidence type="ECO:0000256" key="6">
    <source>
        <dbReference type="SAM" id="MobiDB-lite"/>
    </source>
</evidence>
<reference evidence="9" key="1">
    <citation type="submission" date="2020-05" db="EMBL/GenBank/DDBJ databases">
        <title>Phylogenomic resolution of chytrid fungi.</title>
        <authorList>
            <person name="Stajich J.E."/>
            <person name="Amses K."/>
            <person name="Simmons R."/>
            <person name="Seto K."/>
            <person name="Myers J."/>
            <person name="Bonds A."/>
            <person name="Quandt C.A."/>
            <person name="Barry K."/>
            <person name="Liu P."/>
            <person name="Grigoriev I."/>
            <person name="Longcore J.E."/>
            <person name="James T.Y."/>
        </authorList>
    </citation>
    <scope>NUCLEOTIDE SEQUENCE</scope>
    <source>
        <strain evidence="9">PLAUS21</strain>
    </source>
</reference>
<feature type="transmembrane region" description="Helical" evidence="7">
    <location>
        <begin position="284"/>
        <end position="302"/>
    </location>
</feature>
<dbReference type="PANTHER" id="PTHR12223">
    <property type="entry name" value="VESICULAR MANNOSE-BINDING LECTIN"/>
    <property type="match status" value="1"/>
</dbReference>
<organism evidence="9 10">
    <name type="scientific">Boothiomyces macroporosus</name>
    <dbReference type="NCBI Taxonomy" id="261099"/>
    <lineage>
        <taxon>Eukaryota</taxon>
        <taxon>Fungi</taxon>
        <taxon>Fungi incertae sedis</taxon>
        <taxon>Chytridiomycota</taxon>
        <taxon>Chytridiomycota incertae sedis</taxon>
        <taxon>Chytridiomycetes</taxon>
        <taxon>Rhizophydiales</taxon>
        <taxon>Terramycetaceae</taxon>
        <taxon>Boothiomyces</taxon>
    </lineage>
</organism>
<evidence type="ECO:0000256" key="3">
    <source>
        <dbReference type="ARBA" id="ARBA00022729"/>
    </source>
</evidence>
<dbReference type="PROSITE" id="PS51328">
    <property type="entry name" value="L_LECTIN_LIKE"/>
    <property type="match status" value="1"/>
</dbReference>
<comment type="subcellular location">
    <subcellularLocation>
        <location evidence="1">Membrane</location>
        <topology evidence="1">Single-pass type I membrane protein</topology>
    </subcellularLocation>
</comment>
<comment type="caution">
    <text evidence="9">The sequence shown here is derived from an EMBL/GenBank/DDBJ whole genome shotgun (WGS) entry which is preliminary data.</text>
</comment>
<feature type="compositionally biased region" description="Polar residues" evidence="6">
    <location>
        <begin position="252"/>
        <end position="269"/>
    </location>
</feature>
<name>A0AAD5UHN3_9FUNG</name>
<accession>A0AAD5UHN3</accession>
<keyword evidence="3" id="KW-0732">Signal</keyword>
<dbReference type="EMBL" id="JADGKB010000028">
    <property type="protein sequence ID" value="KAJ3258381.1"/>
    <property type="molecule type" value="Genomic_DNA"/>
</dbReference>
<dbReference type="InterPro" id="IPR051136">
    <property type="entry name" value="Intracellular_Lectin-GPT"/>
</dbReference>
<sequence>MLIHLLLAVVNCQPNDAPLFDDPLIKSTHELQAFSFQPPYVEDSLRNRWWKFGGDAFVNVNEYIRLTRDTQSQSGWLWSNTPMYYSSWIVEFEFKVQHEGALSGDGFAFWVTKEKEIQGPVFGSKDNFEGLGIFFDTYANSRVRHSYPYVMAMMGDGKTSYDHDFDGNSVELGGCSHDFRNQENPTRARLELTSVHDPSQWIQCFKIEQKIPLNYFLGFTAATGGVSSKHDLIYTKTYAVTLEKSGEENRQKSYASSSDNKFDTSNQYNKPPVTEKKGTSGVQMFIYLVLIAIVAYVGFVIYRTSQQKSNKRF</sequence>
<evidence type="ECO:0000256" key="7">
    <source>
        <dbReference type="SAM" id="Phobius"/>
    </source>
</evidence>
<dbReference type="SUPFAM" id="SSF49899">
    <property type="entry name" value="Concanavalin A-like lectins/glucanases"/>
    <property type="match status" value="1"/>
</dbReference>
<dbReference type="GO" id="GO:0005793">
    <property type="term" value="C:endoplasmic reticulum-Golgi intermediate compartment"/>
    <property type="evidence" value="ECO:0007669"/>
    <property type="project" value="TreeGrafter"/>
</dbReference>
<dbReference type="GO" id="GO:0005789">
    <property type="term" value="C:endoplasmic reticulum membrane"/>
    <property type="evidence" value="ECO:0007669"/>
    <property type="project" value="TreeGrafter"/>
</dbReference>
<keyword evidence="4 7" id="KW-1133">Transmembrane helix</keyword>
<keyword evidence="10" id="KW-1185">Reference proteome</keyword>
<evidence type="ECO:0000259" key="8">
    <source>
        <dbReference type="PROSITE" id="PS51328"/>
    </source>
</evidence>
<dbReference type="PANTHER" id="PTHR12223:SF45">
    <property type="entry name" value="RE50040P"/>
    <property type="match status" value="1"/>
</dbReference>
<dbReference type="Pfam" id="PF03388">
    <property type="entry name" value="Lectin_leg-like"/>
    <property type="match status" value="1"/>
</dbReference>
<dbReference type="Proteomes" id="UP001210925">
    <property type="component" value="Unassembled WGS sequence"/>
</dbReference>
<dbReference type="AlphaFoldDB" id="A0AAD5UHN3"/>
<gene>
    <name evidence="9" type="ORF">HK103_003669</name>
</gene>
<proteinExistence type="predicted"/>
<evidence type="ECO:0000313" key="9">
    <source>
        <dbReference type="EMBL" id="KAJ3258381.1"/>
    </source>
</evidence>
<dbReference type="InterPro" id="IPR013320">
    <property type="entry name" value="ConA-like_dom_sf"/>
</dbReference>
<keyword evidence="5 7" id="KW-0472">Membrane</keyword>
<feature type="region of interest" description="Disordered" evidence="6">
    <location>
        <begin position="249"/>
        <end position="274"/>
    </location>
</feature>
<dbReference type="InterPro" id="IPR005052">
    <property type="entry name" value="Lectin_leg"/>
</dbReference>
<evidence type="ECO:0000256" key="5">
    <source>
        <dbReference type="ARBA" id="ARBA00023136"/>
    </source>
</evidence>
<protein>
    <recommendedName>
        <fullName evidence="8">L-type lectin-like domain-containing protein</fullName>
    </recommendedName>
</protein>
<evidence type="ECO:0000256" key="1">
    <source>
        <dbReference type="ARBA" id="ARBA00004479"/>
    </source>
</evidence>
<evidence type="ECO:0000256" key="2">
    <source>
        <dbReference type="ARBA" id="ARBA00022692"/>
    </source>
</evidence>
<dbReference type="Gene3D" id="2.60.120.200">
    <property type="match status" value="1"/>
</dbReference>
<evidence type="ECO:0000313" key="10">
    <source>
        <dbReference type="Proteomes" id="UP001210925"/>
    </source>
</evidence>
<dbReference type="GO" id="GO:0006888">
    <property type="term" value="P:endoplasmic reticulum to Golgi vesicle-mediated transport"/>
    <property type="evidence" value="ECO:0007669"/>
    <property type="project" value="TreeGrafter"/>
</dbReference>
<dbReference type="GO" id="GO:0000139">
    <property type="term" value="C:Golgi membrane"/>
    <property type="evidence" value="ECO:0007669"/>
    <property type="project" value="TreeGrafter"/>
</dbReference>
<keyword evidence="2 7" id="KW-0812">Transmembrane</keyword>
<dbReference type="GO" id="GO:0005537">
    <property type="term" value="F:D-mannose binding"/>
    <property type="evidence" value="ECO:0007669"/>
    <property type="project" value="TreeGrafter"/>
</dbReference>
<dbReference type="GO" id="GO:0030134">
    <property type="term" value="C:COPII-coated ER to Golgi transport vesicle"/>
    <property type="evidence" value="ECO:0007669"/>
    <property type="project" value="TreeGrafter"/>
</dbReference>
<feature type="domain" description="L-type lectin-like" evidence="8">
    <location>
        <begin position="28"/>
        <end position="240"/>
    </location>
</feature>
<evidence type="ECO:0000256" key="4">
    <source>
        <dbReference type="ARBA" id="ARBA00022989"/>
    </source>
</evidence>